<evidence type="ECO:0000256" key="4">
    <source>
        <dbReference type="ARBA" id="ARBA00012438"/>
    </source>
</evidence>
<comment type="caution">
    <text evidence="16">The sequence shown here is derived from an EMBL/GenBank/DDBJ whole genome shotgun (WGS) entry which is preliminary data.</text>
</comment>
<protein>
    <recommendedName>
        <fullName evidence="4">histidine kinase</fullName>
        <ecNumber evidence="4">2.7.13.3</ecNumber>
    </recommendedName>
</protein>
<keyword evidence="8" id="KW-0418">Kinase</keyword>
<dbReference type="PANTHER" id="PTHR45436:SF15">
    <property type="entry name" value="SENSOR HISTIDINE KINASE CUSS"/>
    <property type="match status" value="1"/>
</dbReference>
<dbReference type="InterPro" id="IPR036890">
    <property type="entry name" value="HATPase_C_sf"/>
</dbReference>
<proteinExistence type="predicted"/>
<comment type="catalytic activity">
    <reaction evidence="1">
        <text>ATP + protein L-histidine = ADP + protein N-phospho-L-histidine.</text>
        <dbReference type="EC" id="2.7.13.3"/>
    </reaction>
</comment>
<dbReference type="PANTHER" id="PTHR45436">
    <property type="entry name" value="SENSOR HISTIDINE KINASE YKOH"/>
    <property type="match status" value="1"/>
</dbReference>
<dbReference type="PROSITE" id="PS50885">
    <property type="entry name" value="HAMP"/>
    <property type="match status" value="1"/>
</dbReference>
<feature type="domain" description="Histidine kinase" evidence="14">
    <location>
        <begin position="200"/>
        <end position="412"/>
    </location>
</feature>
<evidence type="ECO:0000256" key="13">
    <source>
        <dbReference type="SAM" id="Phobius"/>
    </source>
</evidence>
<evidence type="ECO:0000259" key="14">
    <source>
        <dbReference type="PROSITE" id="PS50109"/>
    </source>
</evidence>
<keyword evidence="5" id="KW-0597">Phosphoprotein</keyword>
<feature type="transmembrane region" description="Helical" evidence="13">
    <location>
        <begin position="115"/>
        <end position="138"/>
    </location>
</feature>
<dbReference type="InterPro" id="IPR003660">
    <property type="entry name" value="HAMP_dom"/>
</dbReference>
<dbReference type="RefSeq" id="WP_190205284.1">
    <property type="nucleotide sequence ID" value="NZ_BNBI01000007.1"/>
</dbReference>
<dbReference type="Gene3D" id="1.10.287.130">
    <property type="match status" value="1"/>
</dbReference>
<feature type="domain" description="HAMP" evidence="15">
    <location>
        <begin position="139"/>
        <end position="192"/>
    </location>
</feature>
<evidence type="ECO:0000256" key="10">
    <source>
        <dbReference type="ARBA" id="ARBA00023012"/>
    </source>
</evidence>
<gene>
    <name evidence="16" type="primary">cutS</name>
    <name evidence="16" type="ORF">GCM10018772_35710</name>
</gene>
<dbReference type="InterPro" id="IPR003661">
    <property type="entry name" value="HisK_dim/P_dom"/>
</dbReference>
<sequence length="430" mass="46638">MPRRPHPPHGPLGTRIVRRLTRRVTPRRARARLTLLFGVLFLATGAVLLTITYLLVDNSAGRFVSVHTGGPDQKPEVEIRPGPGPFPGLRGGLGDLARELRAQAARQHDAQMHDLLVQSGVALAIMAVISMVLGWLVAGRILRPLRTMTASIRQISAHNVHERLAVDGPADEMKQLADSVDGLLGRLERALESHKRFIANAAHELRTPLTLERALLEESLIDRDATVDSFKANFERLLKISKQQGSLLESLLTLANSERGVDRSEPLDLADLTEEALLALRPRAELRGVRIDGETAPAPTAGDAALVDRLIVNLVDNATYYNIPGGYVEVTTHSTAEHAVLTVSNTGPDVPPDQVDRLFEPFNRLRRTTGDGHHGLGLSIVRAIATAHDATLTAQARPDGGLIVEAAFPLRAPAPAPHRPKRPRTGTAHV</sequence>
<dbReference type="EMBL" id="BNBI01000007">
    <property type="protein sequence ID" value="GHF07580.1"/>
    <property type="molecule type" value="Genomic_DNA"/>
</dbReference>
<dbReference type="InterPro" id="IPR005467">
    <property type="entry name" value="His_kinase_dom"/>
</dbReference>
<keyword evidence="11 13" id="KW-0472">Membrane</keyword>
<evidence type="ECO:0000256" key="9">
    <source>
        <dbReference type="ARBA" id="ARBA00022989"/>
    </source>
</evidence>
<dbReference type="SMART" id="SM00388">
    <property type="entry name" value="HisKA"/>
    <property type="match status" value="1"/>
</dbReference>
<feature type="region of interest" description="Disordered" evidence="12">
    <location>
        <begin position="67"/>
        <end position="86"/>
    </location>
</feature>
<evidence type="ECO:0000256" key="12">
    <source>
        <dbReference type="SAM" id="MobiDB-lite"/>
    </source>
</evidence>
<evidence type="ECO:0000256" key="5">
    <source>
        <dbReference type="ARBA" id="ARBA00022553"/>
    </source>
</evidence>
<dbReference type="PRINTS" id="PR00344">
    <property type="entry name" value="BCTRLSENSOR"/>
</dbReference>
<dbReference type="Gene3D" id="3.30.565.10">
    <property type="entry name" value="Histidine kinase-like ATPase, C-terminal domain"/>
    <property type="match status" value="1"/>
</dbReference>
<reference evidence="16" key="2">
    <citation type="submission" date="2020-09" db="EMBL/GenBank/DDBJ databases">
        <authorList>
            <person name="Sun Q."/>
            <person name="Ohkuma M."/>
        </authorList>
    </citation>
    <scope>NUCLEOTIDE SEQUENCE</scope>
    <source>
        <strain evidence="16">JCM 4477</strain>
    </source>
</reference>
<dbReference type="GO" id="GO:0000155">
    <property type="term" value="F:phosphorelay sensor kinase activity"/>
    <property type="evidence" value="ECO:0007669"/>
    <property type="project" value="InterPro"/>
</dbReference>
<dbReference type="SMART" id="SM00304">
    <property type="entry name" value="HAMP"/>
    <property type="match status" value="1"/>
</dbReference>
<accession>A0A919AI06</accession>
<dbReference type="InterPro" id="IPR036097">
    <property type="entry name" value="HisK_dim/P_sf"/>
</dbReference>
<dbReference type="Proteomes" id="UP000630718">
    <property type="component" value="Unassembled WGS sequence"/>
</dbReference>
<keyword evidence="17" id="KW-1185">Reference proteome</keyword>
<dbReference type="SMART" id="SM00387">
    <property type="entry name" value="HATPase_c"/>
    <property type="match status" value="1"/>
</dbReference>
<dbReference type="SUPFAM" id="SSF158472">
    <property type="entry name" value="HAMP domain-like"/>
    <property type="match status" value="1"/>
</dbReference>
<keyword evidence="10" id="KW-0902">Two-component regulatory system</keyword>
<dbReference type="SUPFAM" id="SSF55874">
    <property type="entry name" value="ATPase domain of HSP90 chaperone/DNA topoisomerase II/histidine kinase"/>
    <property type="match status" value="1"/>
</dbReference>
<dbReference type="Gene3D" id="6.10.340.10">
    <property type="match status" value="1"/>
</dbReference>
<dbReference type="InterPro" id="IPR050428">
    <property type="entry name" value="TCS_sensor_his_kinase"/>
</dbReference>
<dbReference type="GO" id="GO:0005886">
    <property type="term" value="C:plasma membrane"/>
    <property type="evidence" value="ECO:0007669"/>
    <property type="project" value="UniProtKB-SubCell"/>
</dbReference>
<dbReference type="CDD" id="cd00082">
    <property type="entry name" value="HisKA"/>
    <property type="match status" value="1"/>
</dbReference>
<reference evidence="16" key="1">
    <citation type="journal article" date="2014" name="Int. J. Syst. Evol. Microbiol.">
        <title>Complete genome sequence of Corynebacterium casei LMG S-19264T (=DSM 44701T), isolated from a smear-ripened cheese.</title>
        <authorList>
            <consortium name="US DOE Joint Genome Institute (JGI-PGF)"/>
            <person name="Walter F."/>
            <person name="Albersmeier A."/>
            <person name="Kalinowski J."/>
            <person name="Ruckert C."/>
        </authorList>
    </citation>
    <scope>NUCLEOTIDE SEQUENCE</scope>
    <source>
        <strain evidence="16">JCM 4477</strain>
    </source>
</reference>
<evidence type="ECO:0000256" key="3">
    <source>
        <dbReference type="ARBA" id="ARBA00004236"/>
    </source>
</evidence>
<keyword evidence="9 13" id="KW-1133">Transmembrane helix</keyword>
<evidence type="ECO:0000259" key="15">
    <source>
        <dbReference type="PROSITE" id="PS50885"/>
    </source>
</evidence>
<feature type="transmembrane region" description="Helical" evidence="13">
    <location>
        <begin position="33"/>
        <end position="56"/>
    </location>
</feature>
<dbReference type="Pfam" id="PF00512">
    <property type="entry name" value="HisKA"/>
    <property type="match status" value="1"/>
</dbReference>
<evidence type="ECO:0000256" key="2">
    <source>
        <dbReference type="ARBA" id="ARBA00004141"/>
    </source>
</evidence>
<dbReference type="Pfam" id="PF02518">
    <property type="entry name" value="HATPase_c"/>
    <property type="match status" value="1"/>
</dbReference>
<keyword evidence="6" id="KW-0808">Transferase</keyword>
<evidence type="ECO:0000256" key="1">
    <source>
        <dbReference type="ARBA" id="ARBA00000085"/>
    </source>
</evidence>
<dbReference type="EC" id="2.7.13.3" evidence="4"/>
<comment type="subcellular location">
    <subcellularLocation>
        <location evidence="3">Cell membrane</location>
    </subcellularLocation>
    <subcellularLocation>
        <location evidence="2">Membrane</location>
        <topology evidence="2">Multi-pass membrane protein</topology>
    </subcellularLocation>
</comment>
<dbReference type="Pfam" id="PF00672">
    <property type="entry name" value="HAMP"/>
    <property type="match status" value="1"/>
</dbReference>
<name>A0A919AI06_9ACTN</name>
<evidence type="ECO:0000256" key="8">
    <source>
        <dbReference type="ARBA" id="ARBA00022777"/>
    </source>
</evidence>
<dbReference type="SUPFAM" id="SSF47384">
    <property type="entry name" value="Homodimeric domain of signal transducing histidine kinase"/>
    <property type="match status" value="1"/>
</dbReference>
<organism evidence="16 17">
    <name type="scientific">Streptomyces fumanus</name>
    <dbReference type="NCBI Taxonomy" id="67302"/>
    <lineage>
        <taxon>Bacteria</taxon>
        <taxon>Bacillati</taxon>
        <taxon>Actinomycetota</taxon>
        <taxon>Actinomycetes</taxon>
        <taxon>Kitasatosporales</taxon>
        <taxon>Streptomycetaceae</taxon>
        <taxon>Streptomyces</taxon>
    </lineage>
</organism>
<dbReference type="InterPro" id="IPR004358">
    <property type="entry name" value="Sig_transdc_His_kin-like_C"/>
</dbReference>
<evidence type="ECO:0000256" key="11">
    <source>
        <dbReference type="ARBA" id="ARBA00023136"/>
    </source>
</evidence>
<dbReference type="InterPro" id="IPR003594">
    <property type="entry name" value="HATPase_dom"/>
</dbReference>
<dbReference type="PROSITE" id="PS50109">
    <property type="entry name" value="HIS_KIN"/>
    <property type="match status" value="1"/>
</dbReference>
<dbReference type="CDD" id="cd06225">
    <property type="entry name" value="HAMP"/>
    <property type="match status" value="1"/>
</dbReference>
<evidence type="ECO:0000256" key="6">
    <source>
        <dbReference type="ARBA" id="ARBA00022679"/>
    </source>
</evidence>
<keyword evidence="7 13" id="KW-0812">Transmembrane</keyword>
<dbReference type="AlphaFoldDB" id="A0A919AI06"/>
<evidence type="ECO:0000313" key="17">
    <source>
        <dbReference type="Proteomes" id="UP000630718"/>
    </source>
</evidence>
<evidence type="ECO:0000313" key="16">
    <source>
        <dbReference type="EMBL" id="GHF07580.1"/>
    </source>
</evidence>
<evidence type="ECO:0000256" key="7">
    <source>
        <dbReference type="ARBA" id="ARBA00022692"/>
    </source>
</evidence>